<evidence type="ECO:0000256" key="1">
    <source>
        <dbReference type="SAM" id="Coils"/>
    </source>
</evidence>
<evidence type="ECO:0000313" key="2">
    <source>
        <dbReference type="EMBL" id="MBA0607967.1"/>
    </source>
</evidence>
<dbReference type="EMBL" id="JABFAC010000002">
    <property type="protein sequence ID" value="MBA0607967.1"/>
    <property type="molecule type" value="Genomic_DNA"/>
</dbReference>
<name>A0A7J8R293_GOSDV</name>
<feature type="coiled-coil region" evidence="1">
    <location>
        <begin position="132"/>
        <end position="159"/>
    </location>
</feature>
<comment type="caution">
    <text evidence="2">The sequence shown here is derived from an EMBL/GenBank/DDBJ whole genome shotgun (WGS) entry which is preliminary data.</text>
</comment>
<feature type="non-terminal residue" evidence="2">
    <location>
        <position position="172"/>
    </location>
</feature>
<keyword evidence="3" id="KW-1185">Reference proteome</keyword>
<proteinExistence type="predicted"/>
<evidence type="ECO:0000313" key="3">
    <source>
        <dbReference type="Proteomes" id="UP000593561"/>
    </source>
</evidence>
<dbReference type="Proteomes" id="UP000593561">
    <property type="component" value="Unassembled WGS sequence"/>
</dbReference>
<keyword evidence="1" id="KW-0175">Coiled coil</keyword>
<protein>
    <submittedName>
        <fullName evidence="2">Uncharacterized protein</fullName>
    </submittedName>
</protein>
<organism evidence="2 3">
    <name type="scientific">Gossypium davidsonii</name>
    <name type="common">Davidson's cotton</name>
    <name type="synonym">Gossypium klotzschianum subsp. davidsonii</name>
    <dbReference type="NCBI Taxonomy" id="34287"/>
    <lineage>
        <taxon>Eukaryota</taxon>
        <taxon>Viridiplantae</taxon>
        <taxon>Streptophyta</taxon>
        <taxon>Embryophyta</taxon>
        <taxon>Tracheophyta</taxon>
        <taxon>Spermatophyta</taxon>
        <taxon>Magnoliopsida</taxon>
        <taxon>eudicotyledons</taxon>
        <taxon>Gunneridae</taxon>
        <taxon>Pentapetalae</taxon>
        <taxon>rosids</taxon>
        <taxon>malvids</taxon>
        <taxon>Malvales</taxon>
        <taxon>Malvaceae</taxon>
        <taxon>Malvoideae</taxon>
        <taxon>Gossypium</taxon>
    </lineage>
</organism>
<sequence>MAIQDEISPEMKNLANFFKWFYHLEQWADMIMFEFLKNTRVQWILIIFYKPQYFIQNGPATQQGAFPKKDLAPWDIDKDPLTTYQQQLKEALKEYHSNISDPNEWSQEYPIFYSQIMEDTPAWKDVHEDKPPDDLEERIEQLELKCYEAREEKKRKIEELNINFNISTDYDT</sequence>
<dbReference type="AlphaFoldDB" id="A0A7J8R293"/>
<gene>
    <name evidence="2" type="ORF">Godav_020223</name>
</gene>
<reference evidence="2 3" key="1">
    <citation type="journal article" date="2019" name="Genome Biol. Evol.">
        <title>Insights into the evolution of the New World diploid cottons (Gossypium, subgenus Houzingenia) based on genome sequencing.</title>
        <authorList>
            <person name="Grover C.E."/>
            <person name="Arick M.A. 2nd"/>
            <person name="Thrash A."/>
            <person name="Conover J.L."/>
            <person name="Sanders W.S."/>
            <person name="Peterson D.G."/>
            <person name="Frelichowski J.E."/>
            <person name="Scheffler J.A."/>
            <person name="Scheffler B.E."/>
            <person name="Wendel J.F."/>
        </authorList>
    </citation>
    <scope>NUCLEOTIDE SEQUENCE [LARGE SCALE GENOMIC DNA]</scope>
    <source>
        <strain evidence="2">27</strain>
        <tissue evidence="2">Leaf</tissue>
    </source>
</reference>
<accession>A0A7J8R293</accession>